<organism evidence="1 2">
    <name type="scientific">Solanum verrucosum</name>
    <dbReference type="NCBI Taxonomy" id="315347"/>
    <lineage>
        <taxon>Eukaryota</taxon>
        <taxon>Viridiplantae</taxon>
        <taxon>Streptophyta</taxon>
        <taxon>Embryophyta</taxon>
        <taxon>Tracheophyta</taxon>
        <taxon>Spermatophyta</taxon>
        <taxon>Magnoliopsida</taxon>
        <taxon>eudicotyledons</taxon>
        <taxon>Gunneridae</taxon>
        <taxon>Pentapetalae</taxon>
        <taxon>asterids</taxon>
        <taxon>lamiids</taxon>
        <taxon>Solanales</taxon>
        <taxon>Solanaceae</taxon>
        <taxon>Solanoideae</taxon>
        <taxon>Solaneae</taxon>
        <taxon>Solanum</taxon>
    </lineage>
</organism>
<sequence length="75" mass="8261">MQARLGEGGERRAREGNNLYNLRAQLLRLSQSPVLPPVNSSPSHSPAKLSSVKIPDTELDLLCVVCFICKFGFAY</sequence>
<dbReference type="EMBL" id="CP133615">
    <property type="protein sequence ID" value="WMV23584.1"/>
    <property type="molecule type" value="Genomic_DNA"/>
</dbReference>
<evidence type="ECO:0000313" key="2">
    <source>
        <dbReference type="Proteomes" id="UP001234989"/>
    </source>
</evidence>
<gene>
    <name evidence="1" type="ORF">MTR67_016969</name>
</gene>
<dbReference type="AlphaFoldDB" id="A0AAF0QPD0"/>
<dbReference type="Proteomes" id="UP001234989">
    <property type="component" value="Chromosome 4"/>
</dbReference>
<reference evidence="1" key="1">
    <citation type="submission" date="2023-08" db="EMBL/GenBank/DDBJ databases">
        <title>A de novo genome assembly of Solanum verrucosum Schlechtendal, a Mexican diploid species geographically isolated from the other diploid A-genome species in potato relatives.</title>
        <authorList>
            <person name="Hosaka K."/>
        </authorList>
    </citation>
    <scope>NUCLEOTIDE SEQUENCE</scope>
    <source>
        <tissue evidence="1">Young leaves</tissue>
    </source>
</reference>
<name>A0AAF0QPD0_SOLVR</name>
<keyword evidence="2" id="KW-1185">Reference proteome</keyword>
<accession>A0AAF0QPD0</accession>
<proteinExistence type="predicted"/>
<evidence type="ECO:0000313" key="1">
    <source>
        <dbReference type="EMBL" id="WMV23584.1"/>
    </source>
</evidence>
<protein>
    <submittedName>
        <fullName evidence="1">Uncharacterized protein</fullName>
    </submittedName>
</protein>